<gene>
    <name evidence="6" type="ORF">E1B25_18355</name>
</gene>
<dbReference type="OrthoDB" id="9811084at2"/>
<feature type="DNA-binding region" description="H-T-H motif" evidence="4">
    <location>
        <begin position="29"/>
        <end position="48"/>
    </location>
</feature>
<comment type="caution">
    <text evidence="6">The sequence shown here is derived from an EMBL/GenBank/DDBJ whole genome shotgun (WGS) entry which is preliminary data.</text>
</comment>
<keyword evidence="3" id="KW-0804">Transcription</keyword>
<dbReference type="Proteomes" id="UP000294662">
    <property type="component" value="Unassembled WGS sequence"/>
</dbReference>
<keyword evidence="2 4" id="KW-0238">DNA-binding</keyword>
<protein>
    <submittedName>
        <fullName evidence="6">TetR/AcrR family transcriptional regulator</fullName>
    </submittedName>
</protein>
<evidence type="ECO:0000313" key="7">
    <source>
        <dbReference type="Proteomes" id="UP000294662"/>
    </source>
</evidence>
<dbReference type="Pfam" id="PF16925">
    <property type="entry name" value="TetR_C_13"/>
    <property type="match status" value="1"/>
</dbReference>
<sequence length="196" mass="21540">MKTETPDTKSQILMVGRKLTAEHGYAGVGLNQLLTAANVPKGSFYHYFPSKEAYGCALLEEFIAQYRASLAETLNDPTRNAHDRFLAYFEGWKRHQTSPNPEDRCLVVRLSAEVADLSENMSQILQRGVDCIVESLSDVLTQGIAEGSVPHLDDPTLLARSTYYQWLGASLVAGLSHNEEPLNAAMTATIEAVRPG</sequence>
<accession>A0A4R5EKC3</accession>
<dbReference type="Pfam" id="PF00440">
    <property type="entry name" value="TetR_N"/>
    <property type="match status" value="1"/>
</dbReference>
<name>A0A4R5EKC3_9RHOB</name>
<dbReference type="PANTHER" id="PTHR47506:SF6">
    <property type="entry name" value="HTH-TYPE TRANSCRIPTIONAL REPRESSOR NEMR"/>
    <property type="match status" value="1"/>
</dbReference>
<organism evidence="6 7">
    <name type="scientific">Antarcticimicrobium sediminis</name>
    <dbReference type="NCBI Taxonomy" id="2546227"/>
    <lineage>
        <taxon>Bacteria</taxon>
        <taxon>Pseudomonadati</taxon>
        <taxon>Pseudomonadota</taxon>
        <taxon>Alphaproteobacteria</taxon>
        <taxon>Rhodobacterales</taxon>
        <taxon>Paracoccaceae</taxon>
        <taxon>Antarcticimicrobium</taxon>
    </lineage>
</organism>
<dbReference type="InterPro" id="IPR011075">
    <property type="entry name" value="TetR_C"/>
</dbReference>
<evidence type="ECO:0000313" key="6">
    <source>
        <dbReference type="EMBL" id="TDE34902.1"/>
    </source>
</evidence>
<evidence type="ECO:0000256" key="4">
    <source>
        <dbReference type="PROSITE-ProRule" id="PRU00335"/>
    </source>
</evidence>
<evidence type="ECO:0000256" key="1">
    <source>
        <dbReference type="ARBA" id="ARBA00023015"/>
    </source>
</evidence>
<dbReference type="AlphaFoldDB" id="A0A4R5EKC3"/>
<dbReference type="InterPro" id="IPR001647">
    <property type="entry name" value="HTH_TetR"/>
</dbReference>
<evidence type="ECO:0000259" key="5">
    <source>
        <dbReference type="PROSITE" id="PS50977"/>
    </source>
</evidence>
<keyword evidence="7" id="KW-1185">Reference proteome</keyword>
<dbReference type="PROSITE" id="PS50977">
    <property type="entry name" value="HTH_TETR_2"/>
    <property type="match status" value="1"/>
</dbReference>
<dbReference type="Gene3D" id="1.10.357.10">
    <property type="entry name" value="Tetracycline Repressor, domain 2"/>
    <property type="match status" value="1"/>
</dbReference>
<dbReference type="InterPro" id="IPR036271">
    <property type="entry name" value="Tet_transcr_reg_TetR-rel_C_sf"/>
</dbReference>
<reference evidence="6 7" key="1">
    <citation type="submission" date="2019-03" db="EMBL/GenBank/DDBJ databases">
        <authorList>
            <person name="Zhang S."/>
        </authorList>
    </citation>
    <scope>NUCLEOTIDE SEQUENCE [LARGE SCALE GENOMIC DNA]</scope>
    <source>
        <strain evidence="6 7">S4J41</strain>
    </source>
</reference>
<dbReference type="PANTHER" id="PTHR47506">
    <property type="entry name" value="TRANSCRIPTIONAL REGULATORY PROTEIN"/>
    <property type="match status" value="1"/>
</dbReference>
<dbReference type="SUPFAM" id="SSF48498">
    <property type="entry name" value="Tetracyclin repressor-like, C-terminal domain"/>
    <property type="match status" value="1"/>
</dbReference>
<dbReference type="EMBL" id="SMFP01000016">
    <property type="protein sequence ID" value="TDE34902.1"/>
    <property type="molecule type" value="Genomic_DNA"/>
</dbReference>
<dbReference type="SUPFAM" id="SSF46689">
    <property type="entry name" value="Homeodomain-like"/>
    <property type="match status" value="1"/>
</dbReference>
<dbReference type="InterPro" id="IPR009057">
    <property type="entry name" value="Homeodomain-like_sf"/>
</dbReference>
<dbReference type="GO" id="GO:0003677">
    <property type="term" value="F:DNA binding"/>
    <property type="evidence" value="ECO:0007669"/>
    <property type="project" value="UniProtKB-UniRule"/>
</dbReference>
<keyword evidence="1" id="KW-0805">Transcription regulation</keyword>
<dbReference type="RefSeq" id="WP_132831054.1">
    <property type="nucleotide sequence ID" value="NZ_SMFP01000016.1"/>
</dbReference>
<evidence type="ECO:0000256" key="3">
    <source>
        <dbReference type="ARBA" id="ARBA00023163"/>
    </source>
</evidence>
<feature type="domain" description="HTH tetR-type" evidence="5">
    <location>
        <begin position="6"/>
        <end position="66"/>
    </location>
</feature>
<proteinExistence type="predicted"/>
<evidence type="ECO:0000256" key="2">
    <source>
        <dbReference type="ARBA" id="ARBA00023125"/>
    </source>
</evidence>